<keyword evidence="1" id="KW-0732">Signal</keyword>
<feature type="chain" id="PRO_5019511383" evidence="1">
    <location>
        <begin position="31"/>
        <end position="210"/>
    </location>
</feature>
<evidence type="ECO:0000256" key="1">
    <source>
        <dbReference type="SAM" id="SignalP"/>
    </source>
</evidence>
<evidence type="ECO:0000313" key="2">
    <source>
        <dbReference type="EMBL" id="AZL57578.1"/>
    </source>
</evidence>
<reference evidence="2 3" key="1">
    <citation type="submission" date="2018-12" db="EMBL/GenBank/DDBJ databases">
        <title>Complete genome sequencing of Tabrizicola sp. K13M18.</title>
        <authorList>
            <person name="Bae J.-W."/>
        </authorList>
    </citation>
    <scope>NUCLEOTIDE SEQUENCE [LARGE SCALE GENOMIC DNA]</scope>
    <source>
        <strain evidence="2 3">K13M18</strain>
    </source>
</reference>
<gene>
    <name evidence="2" type="ORF">EI545_01190</name>
</gene>
<dbReference type="KEGG" id="taw:EI545_01190"/>
<organism evidence="2 3">
    <name type="scientific">Tabrizicola piscis</name>
    <dbReference type="NCBI Taxonomy" id="2494374"/>
    <lineage>
        <taxon>Bacteria</taxon>
        <taxon>Pseudomonadati</taxon>
        <taxon>Pseudomonadota</taxon>
        <taxon>Alphaproteobacteria</taxon>
        <taxon>Rhodobacterales</taxon>
        <taxon>Paracoccaceae</taxon>
        <taxon>Tabrizicola</taxon>
    </lineage>
</organism>
<sequence>MGVGGCLRRLVRGSMPLVGVLCLLTGFALAQDTPDAEAQPLPDTQPVPEARTVVGTMVLTIEQDRFFTESAFGKASLAREREASQALDVENKQIEAALIAEEQDLTTRRETLPADEFAALASAFDAKVERIRDEQDAKVRDLSRARDADRQAFLRAAVPVLGDLMGEKGAVAILEKSSVILSLTAIDVTDEAIARVDAVLPLGTTPPPAP</sequence>
<name>A0A3S8U1Y5_9RHOB</name>
<accession>A0A3S8U1Y5</accession>
<proteinExistence type="predicted"/>
<dbReference type="OrthoDB" id="7868372at2"/>
<dbReference type="InterPro" id="IPR024930">
    <property type="entry name" value="Skp_dom_sf"/>
</dbReference>
<dbReference type="GO" id="GO:0051082">
    <property type="term" value="F:unfolded protein binding"/>
    <property type="evidence" value="ECO:0007669"/>
    <property type="project" value="InterPro"/>
</dbReference>
<keyword evidence="3" id="KW-1185">Reference proteome</keyword>
<dbReference type="Pfam" id="PF03938">
    <property type="entry name" value="OmpH"/>
    <property type="match status" value="1"/>
</dbReference>
<dbReference type="SMART" id="SM00935">
    <property type="entry name" value="OmpH"/>
    <property type="match status" value="1"/>
</dbReference>
<dbReference type="Proteomes" id="UP000282002">
    <property type="component" value="Chromosome"/>
</dbReference>
<evidence type="ECO:0000313" key="3">
    <source>
        <dbReference type="Proteomes" id="UP000282002"/>
    </source>
</evidence>
<dbReference type="AlphaFoldDB" id="A0A3S8U1Y5"/>
<feature type="signal peptide" evidence="1">
    <location>
        <begin position="1"/>
        <end position="30"/>
    </location>
</feature>
<dbReference type="EMBL" id="CP034328">
    <property type="protein sequence ID" value="AZL57578.1"/>
    <property type="molecule type" value="Genomic_DNA"/>
</dbReference>
<dbReference type="Gene3D" id="3.30.910.20">
    <property type="entry name" value="Skp domain"/>
    <property type="match status" value="1"/>
</dbReference>
<dbReference type="SUPFAM" id="SSF111384">
    <property type="entry name" value="OmpH-like"/>
    <property type="match status" value="1"/>
</dbReference>
<dbReference type="InterPro" id="IPR005632">
    <property type="entry name" value="Chaperone_Skp"/>
</dbReference>
<protein>
    <submittedName>
        <fullName evidence="2">OmpH family outer membrane protein</fullName>
    </submittedName>
</protein>